<dbReference type="Proteomes" id="UP001430953">
    <property type="component" value="Unassembled WGS sequence"/>
</dbReference>
<organism evidence="1 2">
    <name type="scientific">Cardiocondyla obscurior</name>
    <dbReference type="NCBI Taxonomy" id="286306"/>
    <lineage>
        <taxon>Eukaryota</taxon>
        <taxon>Metazoa</taxon>
        <taxon>Ecdysozoa</taxon>
        <taxon>Arthropoda</taxon>
        <taxon>Hexapoda</taxon>
        <taxon>Insecta</taxon>
        <taxon>Pterygota</taxon>
        <taxon>Neoptera</taxon>
        <taxon>Endopterygota</taxon>
        <taxon>Hymenoptera</taxon>
        <taxon>Apocrita</taxon>
        <taxon>Aculeata</taxon>
        <taxon>Formicoidea</taxon>
        <taxon>Formicidae</taxon>
        <taxon>Myrmicinae</taxon>
        <taxon>Cardiocondyla</taxon>
    </lineage>
</organism>
<name>A0AAW2GJE3_9HYME</name>
<comment type="caution">
    <text evidence="1">The sequence shown here is derived from an EMBL/GenBank/DDBJ whole genome shotgun (WGS) entry which is preliminary data.</text>
</comment>
<sequence length="103" mass="11789">MLTPQFQQTSSKTYETANNGSPDFAVFFFRLGHLHESTLLGAAGHLANKAIHISYASRTPAKNIFRQIHTLIHCNDLTKFQFEIVRNNWVSQADEFHDLMQLL</sequence>
<gene>
    <name evidence="1" type="ORF">PUN28_005220</name>
</gene>
<dbReference type="EMBL" id="JADYXP020000004">
    <property type="protein sequence ID" value="KAL0126705.1"/>
    <property type="molecule type" value="Genomic_DNA"/>
</dbReference>
<protein>
    <submittedName>
        <fullName evidence="1">Uncharacterized protein</fullName>
    </submittedName>
</protein>
<accession>A0AAW2GJE3</accession>
<reference evidence="1 2" key="1">
    <citation type="submission" date="2023-03" db="EMBL/GenBank/DDBJ databases">
        <title>High recombination rates correlate with genetic variation in Cardiocondyla obscurior ants.</title>
        <authorList>
            <person name="Errbii M."/>
        </authorList>
    </citation>
    <scope>NUCLEOTIDE SEQUENCE [LARGE SCALE GENOMIC DNA]</scope>
    <source>
        <strain evidence="1">Alpha-2009</strain>
        <tissue evidence="1">Whole body</tissue>
    </source>
</reference>
<proteinExistence type="predicted"/>
<keyword evidence="2" id="KW-1185">Reference proteome</keyword>
<evidence type="ECO:0000313" key="2">
    <source>
        <dbReference type="Proteomes" id="UP001430953"/>
    </source>
</evidence>
<dbReference type="AlphaFoldDB" id="A0AAW2GJE3"/>
<evidence type="ECO:0000313" key="1">
    <source>
        <dbReference type="EMBL" id="KAL0126705.1"/>
    </source>
</evidence>